<comment type="caution">
    <text evidence="2">The sequence shown here is derived from an EMBL/GenBank/DDBJ whole genome shotgun (WGS) entry which is preliminary data.</text>
</comment>
<evidence type="ECO:0000313" key="2">
    <source>
        <dbReference type="EMBL" id="GDY68959.1"/>
    </source>
</evidence>
<sequence>MESHLRRPRRRAPFRGEHGAPPPSADAVGPPVVASVLVGARPDAGSAPGAAQLGPRLGCAAVKRRPAHLTVREEQILACIRLSIAERGEGLTILEIGRAVGL</sequence>
<feature type="compositionally biased region" description="Basic residues" evidence="1">
    <location>
        <begin position="1"/>
        <end position="13"/>
    </location>
</feature>
<gene>
    <name evidence="2" type="ORF">SAV14893_083520</name>
</gene>
<dbReference type="Proteomes" id="UP000302139">
    <property type="component" value="Unassembled WGS sequence"/>
</dbReference>
<accession>A0A4D4MBE2</accession>
<proteinExistence type="predicted"/>
<name>A0A4D4MBE2_STRAX</name>
<feature type="region of interest" description="Disordered" evidence="1">
    <location>
        <begin position="1"/>
        <end position="30"/>
    </location>
</feature>
<dbReference type="AlphaFoldDB" id="A0A4D4MBE2"/>
<dbReference type="EMBL" id="BJHX01000001">
    <property type="protein sequence ID" value="GDY68959.1"/>
    <property type="molecule type" value="Genomic_DNA"/>
</dbReference>
<evidence type="ECO:0000313" key="3">
    <source>
        <dbReference type="Proteomes" id="UP000302139"/>
    </source>
</evidence>
<reference evidence="2 3" key="1">
    <citation type="submission" date="2019-04" db="EMBL/GenBank/DDBJ databases">
        <title>Draft genome sequences of Streptomyces avermitilis NBRC 14893.</title>
        <authorList>
            <person name="Komaki H."/>
            <person name="Tamura T."/>
            <person name="Hosoyama A."/>
        </authorList>
    </citation>
    <scope>NUCLEOTIDE SEQUENCE [LARGE SCALE GENOMIC DNA]</scope>
    <source>
        <strain evidence="2 3">NBRC 14893</strain>
    </source>
</reference>
<organism evidence="2 3">
    <name type="scientific">Streptomyces avermitilis</name>
    <dbReference type="NCBI Taxonomy" id="33903"/>
    <lineage>
        <taxon>Bacteria</taxon>
        <taxon>Bacillati</taxon>
        <taxon>Actinomycetota</taxon>
        <taxon>Actinomycetes</taxon>
        <taxon>Kitasatosporales</taxon>
        <taxon>Streptomycetaceae</taxon>
        <taxon>Streptomyces</taxon>
    </lineage>
</organism>
<evidence type="ECO:0000256" key="1">
    <source>
        <dbReference type="SAM" id="MobiDB-lite"/>
    </source>
</evidence>
<protein>
    <submittedName>
        <fullName evidence="2">Uncharacterized protein</fullName>
    </submittedName>
</protein>